<dbReference type="Pfam" id="PF13360">
    <property type="entry name" value="PQQ_2"/>
    <property type="match status" value="1"/>
</dbReference>
<dbReference type="InterPro" id="IPR002372">
    <property type="entry name" value="PQQ_rpt_dom"/>
</dbReference>
<dbReference type="GO" id="GO:0009279">
    <property type="term" value="C:cell outer membrane"/>
    <property type="evidence" value="ECO:0007669"/>
    <property type="project" value="UniProtKB-SubCell"/>
</dbReference>
<proteinExistence type="inferred from homology"/>
<feature type="domain" description="Pyrrolo-quinoline quinone repeat" evidence="5">
    <location>
        <begin position="81"/>
        <end position="311"/>
    </location>
</feature>
<evidence type="ECO:0000256" key="4">
    <source>
        <dbReference type="HAMAP-Rule" id="MF_00923"/>
    </source>
</evidence>
<gene>
    <name evidence="4 6" type="primary">bamB</name>
    <name evidence="6" type="ORF">SDENCHOL_11277</name>
</gene>
<dbReference type="InterPro" id="IPR017687">
    <property type="entry name" value="BamB"/>
</dbReference>
<evidence type="ECO:0000256" key="1">
    <source>
        <dbReference type="ARBA" id="ARBA00022729"/>
    </source>
</evidence>
<dbReference type="HAMAP" id="MF_00923">
    <property type="entry name" value="OM_assembly_BamB"/>
    <property type="match status" value="1"/>
</dbReference>
<accession>A0A7Z7HSL3</accession>
<keyword evidence="4" id="KW-0564">Palmitate</keyword>
<dbReference type="NCBIfam" id="TIGR03300">
    <property type="entry name" value="assembly_YfgL"/>
    <property type="match status" value="1"/>
</dbReference>
<dbReference type="Proteomes" id="UP000242886">
    <property type="component" value="Chromosome SDENCHOL"/>
</dbReference>
<reference evidence="6" key="1">
    <citation type="submission" date="2017-03" db="EMBL/GenBank/DDBJ databases">
        <authorList>
            <consortium name="AG Boll"/>
        </authorList>
    </citation>
    <scope>NUCLEOTIDE SEQUENCE [LARGE SCALE GENOMIC DNA]</scope>
    <source>
        <strain evidence="6">Chol</strain>
    </source>
</reference>
<protein>
    <recommendedName>
        <fullName evidence="4">Outer membrane protein assembly factor BamB</fullName>
    </recommendedName>
</protein>
<evidence type="ECO:0000256" key="3">
    <source>
        <dbReference type="ARBA" id="ARBA00023237"/>
    </source>
</evidence>
<organism evidence="6 7">
    <name type="scientific">Sterolibacterium denitrificans</name>
    <dbReference type="NCBI Taxonomy" id="157592"/>
    <lineage>
        <taxon>Bacteria</taxon>
        <taxon>Pseudomonadati</taxon>
        <taxon>Pseudomonadota</taxon>
        <taxon>Betaproteobacteria</taxon>
        <taxon>Nitrosomonadales</taxon>
        <taxon>Sterolibacteriaceae</taxon>
        <taxon>Sterolibacterium</taxon>
    </lineage>
</organism>
<dbReference type="InterPro" id="IPR011047">
    <property type="entry name" value="Quinoprotein_ADH-like_sf"/>
</dbReference>
<keyword evidence="7" id="KW-1185">Reference proteome</keyword>
<dbReference type="InterPro" id="IPR015943">
    <property type="entry name" value="WD40/YVTN_repeat-like_dom_sf"/>
</dbReference>
<dbReference type="SMART" id="SM00564">
    <property type="entry name" value="PQQ"/>
    <property type="match status" value="7"/>
</dbReference>
<comment type="subcellular location">
    <subcellularLocation>
        <location evidence="4">Cell outer membrane</location>
        <topology evidence="4">Lipid-anchor</topology>
    </subcellularLocation>
</comment>
<dbReference type="GO" id="GO:0051205">
    <property type="term" value="P:protein insertion into membrane"/>
    <property type="evidence" value="ECO:0007669"/>
    <property type="project" value="UniProtKB-UniRule"/>
</dbReference>
<keyword evidence="3 4" id="KW-0998">Cell outer membrane</keyword>
<comment type="function">
    <text evidence="4">Part of the outer membrane protein assembly complex, which is involved in assembly and insertion of beta-barrel proteins into the outer membrane.</text>
</comment>
<evidence type="ECO:0000256" key="2">
    <source>
        <dbReference type="ARBA" id="ARBA00023136"/>
    </source>
</evidence>
<name>A0A7Z7HSL3_9PROT</name>
<evidence type="ECO:0000259" key="5">
    <source>
        <dbReference type="Pfam" id="PF13360"/>
    </source>
</evidence>
<dbReference type="AlphaFoldDB" id="A0A7Z7HSL3"/>
<evidence type="ECO:0000313" key="6">
    <source>
        <dbReference type="EMBL" id="SMB25501.1"/>
    </source>
</evidence>
<dbReference type="GO" id="GO:0043165">
    <property type="term" value="P:Gram-negative-bacterium-type cell outer membrane assembly"/>
    <property type="evidence" value="ECO:0007669"/>
    <property type="project" value="UniProtKB-UniRule"/>
</dbReference>
<comment type="subunit">
    <text evidence="4">Part of the Bam complex.</text>
</comment>
<dbReference type="RefSeq" id="WP_231912925.1">
    <property type="nucleotide sequence ID" value="NZ_LT837803.1"/>
</dbReference>
<dbReference type="SUPFAM" id="SSF50998">
    <property type="entry name" value="Quinoprotein alcohol dehydrogenase-like"/>
    <property type="match status" value="1"/>
</dbReference>
<dbReference type="InterPro" id="IPR018391">
    <property type="entry name" value="PQQ_b-propeller_rpt"/>
</dbReference>
<keyword evidence="2 4" id="KW-0472">Membrane</keyword>
<dbReference type="Gene3D" id="2.130.10.10">
    <property type="entry name" value="YVTN repeat-like/Quinoprotein amine dehydrogenase"/>
    <property type="match status" value="1"/>
</dbReference>
<comment type="similarity">
    <text evidence="4">Belongs to the BamB family.</text>
</comment>
<keyword evidence="4" id="KW-0449">Lipoprotein</keyword>
<keyword evidence="1 4" id="KW-0732">Signal</keyword>
<dbReference type="PANTHER" id="PTHR34512">
    <property type="entry name" value="CELL SURFACE PROTEIN"/>
    <property type="match status" value="1"/>
</dbReference>
<sequence length="385" mass="41070">MMKHGSVKLEIYCVLAAVSVLLAGCASWNPFASEPKQKPAELTAFTPTAEVRSDWQANVGRSEEYTFTPLVAGNNVYAAAKDGTLARYDNGRQEWRINVGQPLSAGVGGNGRVVAVGSPKGEVLVFDAANGQLAWKAQVSSEVLAAPAVNEQLVVVRSGDARIFAFDIKTGKRLWVYQRSTPTLSLRTPVGVAFGGRSILAGFPGGKLVALNPANGAPVWESTVALPKGTTELERIADLTSVPVVSGSSVCASAYQGRVACFDLGNGNLNWSRDISSISGIDVDHKGVYLSDENGIVQAYDHNNGASLWKQDKLRYRVLSKPVAVGRYVAVGDKFGVVHVLRSDNGEFAARFTTDGTALSANPQRFRDGFVVQTRNGSLHALFVK</sequence>
<dbReference type="PROSITE" id="PS51257">
    <property type="entry name" value="PROKAR_LIPOPROTEIN"/>
    <property type="match status" value="1"/>
</dbReference>
<dbReference type="PANTHER" id="PTHR34512:SF30">
    <property type="entry name" value="OUTER MEMBRANE PROTEIN ASSEMBLY FACTOR BAMB"/>
    <property type="match status" value="1"/>
</dbReference>
<evidence type="ECO:0000313" key="7">
    <source>
        <dbReference type="Proteomes" id="UP000242886"/>
    </source>
</evidence>
<dbReference type="EMBL" id="LT837803">
    <property type="protein sequence ID" value="SMB25501.1"/>
    <property type="molecule type" value="Genomic_DNA"/>
</dbReference>